<dbReference type="PANTHER" id="PTHR30469:SF33">
    <property type="entry name" value="SLR1207 PROTEIN"/>
    <property type="match status" value="1"/>
</dbReference>
<dbReference type="Proteomes" id="UP000031670">
    <property type="component" value="Unassembled WGS sequence"/>
</dbReference>
<comment type="caution">
    <text evidence="1">The sequence shown here is derived from an EMBL/GenBank/DDBJ whole genome shotgun (WGS) entry which is preliminary data.</text>
</comment>
<dbReference type="Gene3D" id="1.10.287.470">
    <property type="entry name" value="Helix hairpin bin"/>
    <property type="match status" value="1"/>
</dbReference>
<dbReference type="EMBL" id="BBSA01000006">
    <property type="protein sequence ID" value="GAM62545.1"/>
    <property type="molecule type" value="Genomic_DNA"/>
</dbReference>
<accession>A0A0B8P6N6</accession>
<reference evidence="1 2" key="2">
    <citation type="submission" date="2015-01" db="EMBL/GenBank/DDBJ databases">
        <authorList>
            <consortium name="NBRP consortium"/>
            <person name="Sawabe T."/>
            <person name="Meirelles P."/>
            <person name="Feng G."/>
            <person name="Sayaka M."/>
            <person name="Hattori M."/>
            <person name="Ohkuma M."/>
        </authorList>
    </citation>
    <scope>NUCLEOTIDE SEQUENCE [LARGE SCALE GENOMIC DNA]</scope>
    <source>
        <strain evidence="1 2">JCM19232</strain>
    </source>
</reference>
<dbReference type="AlphaFoldDB" id="A0A0B8P6N6"/>
<evidence type="ECO:0000313" key="2">
    <source>
        <dbReference type="Proteomes" id="UP000031670"/>
    </source>
</evidence>
<sequence length="288" mass="32375">MIRIDPLDYELKLTQAKADLNSSETQLKKLALEHKNRQNTVKIERNRLVLSQKELQRKQDLRNKKVASQSDVDTQQQSYLAQQKVVQDIENQLALYPDEKRVAEALVEVNRSKVQEAERQLEKTSIVLPRDLRISDVGIELNQVVNQQQEMIMAQGLDVMEVEAQLSIHDVQKLIGSISADSRDDVGSPLPSIGKLKAEVKLSSGSFEATWPAKVARISDSIDPSQATAGVILEITQDYSQLSAESGPPLVSGMLVRAEIEARHQQVGWCLKEHCTVIRSIYSKIRSW</sequence>
<dbReference type="Gene3D" id="2.40.30.170">
    <property type="match status" value="1"/>
</dbReference>
<dbReference type="Gene3D" id="2.40.50.100">
    <property type="match status" value="1"/>
</dbReference>
<dbReference type="GO" id="GO:1990281">
    <property type="term" value="C:efflux pump complex"/>
    <property type="evidence" value="ECO:0007669"/>
    <property type="project" value="TreeGrafter"/>
</dbReference>
<evidence type="ECO:0000313" key="1">
    <source>
        <dbReference type="EMBL" id="GAM62545.1"/>
    </source>
</evidence>
<organism evidence="1 2">
    <name type="scientific">Vibrio ishigakensis</name>
    <dbReference type="NCBI Taxonomy" id="1481914"/>
    <lineage>
        <taxon>Bacteria</taxon>
        <taxon>Pseudomonadati</taxon>
        <taxon>Pseudomonadota</taxon>
        <taxon>Gammaproteobacteria</taxon>
        <taxon>Vibrionales</taxon>
        <taxon>Vibrionaceae</taxon>
        <taxon>Vibrio</taxon>
    </lineage>
</organism>
<protein>
    <submittedName>
        <fullName evidence="1">Membrane fusion protein</fullName>
    </submittedName>
</protein>
<dbReference type="PANTHER" id="PTHR30469">
    <property type="entry name" value="MULTIDRUG RESISTANCE PROTEIN MDTA"/>
    <property type="match status" value="1"/>
</dbReference>
<name>A0A0B8P6N6_9VIBR</name>
<dbReference type="GO" id="GO:0015562">
    <property type="term" value="F:efflux transmembrane transporter activity"/>
    <property type="evidence" value="ECO:0007669"/>
    <property type="project" value="TreeGrafter"/>
</dbReference>
<reference evidence="1 2" key="1">
    <citation type="submission" date="2015-01" db="EMBL/GenBank/DDBJ databases">
        <title>Vibrio sp. C5 JCM 19232 whole genome shotgun sequence.</title>
        <authorList>
            <person name="Sawabe T."/>
            <person name="Meirelles P."/>
            <person name="Feng G."/>
            <person name="Sayaka M."/>
            <person name="Hattori M."/>
            <person name="Ohkuma M."/>
        </authorList>
    </citation>
    <scope>NUCLEOTIDE SEQUENCE [LARGE SCALE GENOMIC DNA]</scope>
    <source>
        <strain evidence="1 2">JCM19232</strain>
    </source>
</reference>
<proteinExistence type="predicted"/>
<gene>
    <name evidence="1" type="ORF">JCM19232_1702</name>
</gene>